<feature type="signal peptide" evidence="5">
    <location>
        <begin position="1"/>
        <end position="20"/>
    </location>
</feature>
<feature type="compositionally biased region" description="Low complexity" evidence="4">
    <location>
        <begin position="755"/>
        <end position="764"/>
    </location>
</feature>
<dbReference type="InterPro" id="IPR036942">
    <property type="entry name" value="Beta-barrel_TonB_sf"/>
</dbReference>
<feature type="chain" id="PRO_5046408437" evidence="5">
    <location>
        <begin position="21"/>
        <end position="980"/>
    </location>
</feature>
<feature type="compositionally biased region" description="Low complexity" evidence="4">
    <location>
        <begin position="30"/>
        <end position="46"/>
    </location>
</feature>
<evidence type="ECO:0000313" key="6">
    <source>
        <dbReference type="EMBL" id="WCT73596.1"/>
    </source>
</evidence>
<dbReference type="Gene3D" id="2.170.130.10">
    <property type="entry name" value="TonB-dependent receptor, plug domain"/>
    <property type="match status" value="1"/>
</dbReference>
<proteinExistence type="predicted"/>
<name>A0ABY7TKV1_9SPHN</name>
<keyword evidence="3" id="KW-0998">Cell outer membrane</keyword>
<dbReference type="RefSeq" id="WP_273687949.1">
    <property type="nucleotide sequence ID" value="NZ_CP117411.1"/>
</dbReference>
<keyword evidence="2" id="KW-0472">Membrane</keyword>
<dbReference type="Proteomes" id="UP001220395">
    <property type="component" value="Chromosome"/>
</dbReference>
<evidence type="ECO:0000256" key="3">
    <source>
        <dbReference type="ARBA" id="ARBA00023237"/>
    </source>
</evidence>
<protein>
    <submittedName>
        <fullName evidence="6">TonB-dependent receptor</fullName>
    </submittedName>
</protein>
<evidence type="ECO:0000256" key="4">
    <source>
        <dbReference type="SAM" id="MobiDB-lite"/>
    </source>
</evidence>
<evidence type="ECO:0000256" key="1">
    <source>
        <dbReference type="ARBA" id="ARBA00004442"/>
    </source>
</evidence>
<feature type="compositionally biased region" description="Low complexity" evidence="4">
    <location>
        <begin position="777"/>
        <end position="786"/>
    </location>
</feature>
<feature type="compositionally biased region" description="Low complexity" evidence="4">
    <location>
        <begin position="53"/>
        <end position="69"/>
    </location>
</feature>
<feature type="compositionally biased region" description="Gly residues" evidence="4">
    <location>
        <begin position="787"/>
        <end position="814"/>
    </location>
</feature>
<keyword evidence="6" id="KW-0675">Receptor</keyword>
<dbReference type="PANTHER" id="PTHR47234">
    <property type="match status" value="1"/>
</dbReference>
<dbReference type="SUPFAM" id="SSF56935">
    <property type="entry name" value="Porins"/>
    <property type="match status" value="1"/>
</dbReference>
<evidence type="ECO:0000256" key="5">
    <source>
        <dbReference type="SAM" id="SignalP"/>
    </source>
</evidence>
<feature type="region of interest" description="Disordered" evidence="4">
    <location>
        <begin position="735"/>
        <end position="814"/>
    </location>
</feature>
<feature type="compositionally biased region" description="Gly residues" evidence="4">
    <location>
        <begin position="765"/>
        <end position="776"/>
    </location>
</feature>
<evidence type="ECO:0000256" key="2">
    <source>
        <dbReference type="ARBA" id="ARBA00023136"/>
    </source>
</evidence>
<reference evidence="6 7" key="1">
    <citation type="submission" date="2023-02" db="EMBL/GenBank/DDBJ databases">
        <title>Genome sequence of Sphingomonas naphthae.</title>
        <authorList>
            <person name="Kim S."/>
            <person name="Heo J."/>
            <person name="Kwon S.-W."/>
        </authorList>
    </citation>
    <scope>NUCLEOTIDE SEQUENCE [LARGE SCALE GENOMIC DNA]</scope>
    <source>
        <strain evidence="6 7">KACC 18716</strain>
    </source>
</reference>
<dbReference type="Gene3D" id="2.40.170.20">
    <property type="entry name" value="TonB-dependent receptor, beta-barrel domain"/>
    <property type="match status" value="2"/>
</dbReference>
<gene>
    <name evidence="6" type="ORF">PQ455_18625</name>
</gene>
<evidence type="ECO:0000313" key="7">
    <source>
        <dbReference type="Proteomes" id="UP001220395"/>
    </source>
</evidence>
<keyword evidence="7" id="KW-1185">Reference proteome</keyword>
<keyword evidence="5" id="KW-0732">Signal</keyword>
<feature type="region of interest" description="Disordered" evidence="4">
    <location>
        <begin position="30"/>
        <end position="76"/>
    </location>
</feature>
<accession>A0ABY7TKV1</accession>
<dbReference type="PANTHER" id="PTHR47234:SF1">
    <property type="entry name" value="TONB-DEPENDENT RECEPTOR"/>
    <property type="match status" value="1"/>
</dbReference>
<sequence length="980" mass="102128">MKTGIALLGLMAGTAPIALGAQTQAGAQTAPVTPAQTVQAPATPAASTPPAPTTAQAATAQHTAAQQVPDPYDSGETVDITVVGQRERGAVAGDIKPEEQLRPADIRAYGVSSVADLLAELAPLTNSGRGRGGEAPVVLLNGKRISGMNEIRDLPTEAIERVDILPEEVALKYGYPANSKVVNFVLRRRFRAITTEGTGTAATEGGRQTGRAELDMLRIRNDSRFTLGVDYNQSGALTEGERGVAARATSRPYDFTGNVTAIANGAIVDPRVAGATVLGAPAAAATGAVPIGAFATTANTSDIGDWRTLSPRTQSLSVNSVFAHPLSSKISATVNATLDTSNSESLRGPATANLLLPAGNPYSPFAADTNVYRYIGNQNPLTQSSTSTSGHLGATVNGEFSTAWRWNVTGQYDRGYSRTISTTGVDTSQVQALLNARSASLNPFGPIDPALLPGRAADRARSTTNSGDLSFVTSGPLARLPAGTANATVKVGGAFNGLDGYSVRTGIAQSTDLTRRQGSGQVSVDLPLTSRKEDVLAAIGNLSANINASIDRYSDFGTLSAYGAGLRYSPRDRIDFIGSYTHEQGVPTIQQLGNPQVLTANVPYYDATLGRQVTISQISGGNPNLLHDTREVWKLGLTVKPFEKTDLTFTVNYNNSRTRNGVSQLPLALAEAESAFPDRFTRDATGTLTRVDARSINLASQDRQQLRWGFNFSKPLKSNTQALIAAFRAAYPNGMPGFQRPPGESVPGAPGGQRPEGAPPMGQGQQAGGQPSGGQAAGNTGERPAGAGPGGGGGGGGQRGPGGPGGRFGGGPGGGGGRLQLGIFHTWIIEDQIRIRDGLPVIDLLNGGATGTSGGTSRHQFDLQAGYNNNGIGMRLTGTYKTGTTVTTGLGTSGGTGNLRFSGLTTANFRLFVNPMQMPSMVKYPWVRGMRVSFNVTNIFNQRPKVRDATGATPLSYQPAYLDPLGRTVSISVRKLFFGS</sequence>
<dbReference type="EMBL" id="CP117411">
    <property type="protein sequence ID" value="WCT73596.1"/>
    <property type="molecule type" value="Genomic_DNA"/>
</dbReference>
<comment type="subcellular location">
    <subcellularLocation>
        <location evidence="1">Cell outer membrane</location>
    </subcellularLocation>
</comment>
<dbReference type="InterPro" id="IPR037066">
    <property type="entry name" value="Plug_dom_sf"/>
</dbReference>
<organism evidence="6 7">
    <name type="scientific">Sphingomonas naphthae</name>
    <dbReference type="NCBI Taxonomy" id="1813468"/>
    <lineage>
        <taxon>Bacteria</taxon>
        <taxon>Pseudomonadati</taxon>
        <taxon>Pseudomonadota</taxon>
        <taxon>Alphaproteobacteria</taxon>
        <taxon>Sphingomonadales</taxon>
        <taxon>Sphingomonadaceae</taxon>
        <taxon>Sphingomonas</taxon>
    </lineage>
</organism>